<proteinExistence type="predicted"/>
<evidence type="ECO:0000313" key="3">
    <source>
        <dbReference type="EMBL" id="VDM70745.1"/>
    </source>
</evidence>
<keyword evidence="1" id="KW-0812">Transmembrane</keyword>
<name>A0A3P7KID0_STRVU</name>
<dbReference type="EMBL" id="UYYB01017385">
    <property type="protein sequence ID" value="VDM70745.1"/>
    <property type="molecule type" value="Genomic_DNA"/>
</dbReference>
<gene>
    <name evidence="3" type="ORF">SVUK_LOCUS5743</name>
</gene>
<dbReference type="AlphaFoldDB" id="A0A3P7KID0"/>
<keyword evidence="1" id="KW-0472">Membrane</keyword>
<sequence>MRTSNIIWISALIASVLSAPYRSYGGGADSMMGYGSYGSLGGMGMSGMGSPYGMNYPGMYGMGM</sequence>
<protein>
    <submittedName>
        <fullName evidence="3">Uncharacterized protein</fullName>
    </submittedName>
</protein>
<keyword evidence="1" id="KW-1133">Transmembrane helix</keyword>
<evidence type="ECO:0000256" key="2">
    <source>
        <dbReference type="SAM" id="SignalP"/>
    </source>
</evidence>
<feature type="non-terminal residue" evidence="3">
    <location>
        <position position="64"/>
    </location>
</feature>
<feature type="chain" id="PRO_5017990613" evidence="2">
    <location>
        <begin position="19"/>
        <end position="64"/>
    </location>
</feature>
<accession>A0A3P7KID0</accession>
<evidence type="ECO:0000313" key="4">
    <source>
        <dbReference type="Proteomes" id="UP000270094"/>
    </source>
</evidence>
<evidence type="ECO:0000256" key="1">
    <source>
        <dbReference type="SAM" id="Phobius"/>
    </source>
</evidence>
<dbReference type="Proteomes" id="UP000270094">
    <property type="component" value="Unassembled WGS sequence"/>
</dbReference>
<keyword evidence="4" id="KW-1185">Reference proteome</keyword>
<reference evidence="3 4" key="1">
    <citation type="submission" date="2018-11" db="EMBL/GenBank/DDBJ databases">
        <authorList>
            <consortium name="Pathogen Informatics"/>
        </authorList>
    </citation>
    <scope>NUCLEOTIDE SEQUENCE [LARGE SCALE GENOMIC DNA]</scope>
</reference>
<feature type="signal peptide" evidence="2">
    <location>
        <begin position="1"/>
        <end position="18"/>
    </location>
</feature>
<organism evidence="3 4">
    <name type="scientific">Strongylus vulgaris</name>
    <name type="common">Blood worm</name>
    <dbReference type="NCBI Taxonomy" id="40348"/>
    <lineage>
        <taxon>Eukaryota</taxon>
        <taxon>Metazoa</taxon>
        <taxon>Ecdysozoa</taxon>
        <taxon>Nematoda</taxon>
        <taxon>Chromadorea</taxon>
        <taxon>Rhabditida</taxon>
        <taxon>Rhabditina</taxon>
        <taxon>Rhabditomorpha</taxon>
        <taxon>Strongyloidea</taxon>
        <taxon>Strongylidae</taxon>
        <taxon>Strongylus</taxon>
    </lineage>
</organism>
<feature type="transmembrane region" description="Helical" evidence="1">
    <location>
        <begin position="34"/>
        <end position="54"/>
    </location>
</feature>
<keyword evidence="2" id="KW-0732">Signal</keyword>